<dbReference type="InterPro" id="IPR029058">
    <property type="entry name" value="AB_hydrolase_fold"/>
</dbReference>
<accession>A0A318ZP39</accession>
<evidence type="ECO:0000259" key="1">
    <source>
        <dbReference type="Pfam" id="PF01738"/>
    </source>
</evidence>
<dbReference type="Gene3D" id="3.40.50.1820">
    <property type="entry name" value="alpha/beta hydrolase"/>
    <property type="match status" value="1"/>
</dbReference>
<dbReference type="GeneID" id="37074312"/>
<organism evidence="2 3">
    <name type="scientific">Aspergillus saccharolyticus JOP 1030-1</name>
    <dbReference type="NCBI Taxonomy" id="1450539"/>
    <lineage>
        <taxon>Eukaryota</taxon>
        <taxon>Fungi</taxon>
        <taxon>Dikarya</taxon>
        <taxon>Ascomycota</taxon>
        <taxon>Pezizomycotina</taxon>
        <taxon>Eurotiomycetes</taxon>
        <taxon>Eurotiomycetidae</taxon>
        <taxon>Eurotiales</taxon>
        <taxon>Aspergillaceae</taxon>
        <taxon>Aspergillus</taxon>
        <taxon>Aspergillus subgen. Circumdati</taxon>
    </lineage>
</organism>
<dbReference type="STRING" id="1450539.A0A318ZP39"/>
<dbReference type="Proteomes" id="UP000248349">
    <property type="component" value="Unassembled WGS sequence"/>
</dbReference>
<dbReference type="OrthoDB" id="2147163at2759"/>
<dbReference type="PANTHER" id="PTHR47668">
    <property type="entry name" value="DIENELACTONE HYDROLASE FAMILY PROTEIN (AFU_ORTHOLOGUE AFUA_6G01940)"/>
    <property type="match status" value="1"/>
</dbReference>
<evidence type="ECO:0000313" key="3">
    <source>
        <dbReference type="Proteomes" id="UP000248349"/>
    </source>
</evidence>
<dbReference type="AlphaFoldDB" id="A0A318ZP39"/>
<name>A0A318ZP39_9EURO</name>
<reference evidence="2 3" key="1">
    <citation type="submission" date="2016-12" db="EMBL/GenBank/DDBJ databases">
        <title>The genomes of Aspergillus section Nigri reveals drivers in fungal speciation.</title>
        <authorList>
            <consortium name="DOE Joint Genome Institute"/>
            <person name="Vesth T.C."/>
            <person name="Nybo J."/>
            <person name="Theobald S."/>
            <person name="Brandl J."/>
            <person name="Frisvad J.C."/>
            <person name="Nielsen K.F."/>
            <person name="Lyhne E.K."/>
            <person name="Kogle M.E."/>
            <person name="Kuo A."/>
            <person name="Riley R."/>
            <person name="Clum A."/>
            <person name="Nolan M."/>
            <person name="Lipzen A."/>
            <person name="Salamov A."/>
            <person name="Henrissat B."/>
            <person name="Wiebenga A."/>
            <person name="De Vries R.P."/>
            <person name="Grigoriev I.V."/>
            <person name="Mortensen U.H."/>
            <person name="Andersen M.R."/>
            <person name="Baker S.E."/>
        </authorList>
    </citation>
    <scope>NUCLEOTIDE SEQUENCE [LARGE SCALE GENOMIC DNA]</scope>
    <source>
        <strain evidence="2 3">JOP 1030-1</strain>
    </source>
</reference>
<feature type="domain" description="Dienelactone hydrolase" evidence="1">
    <location>
        <begin position="30"/>
        <end position="247"/>
    </location>
</feature>
<evidence type="ECO:0000313" key="2">
    <source>
        <dbReference type="EMBL" id="PYH49359.1"/>
    </source>
</evidence>
<dbReference type="PANTHER" id="PTHR47668:SF1">
    <property type="entry name" value="DIENELACTONE HYDROLASE DOMAIN-CONTAINING PROTEIN-RELATED"/>
    <property type="match status" value="1"/>
</dbReference>
<dbReference type="SUPFAM" id="SSF53474">
    <property type="entry name" value="alpha/beta-Hydrolases"/>
    <property type="match status" value="1"/>
</dbReference>
<dbReference type="InterPro" id="IPR002925">
    <property type="entry name" value="Dienelactn_hydro"/>
</dbReference>
<keyword evidence="2" id="KW-0378">Hydrolase</keyword>
<gene>
    <name evidence="2" type="ORF">BP01DRAFT_332286</name>
</gene>
<keyword evidence="3" id="KW-1185">Reference proteome</keyword>
<sequence>MTCEACRTIPPVITQGYTPKGTYEDIAGLNTYVTGPQDASVGLIDIYDIFGFSSQTIQGADLLAIRLNAVVIIPDFFQGDKADPSWLPADTPDKQQALTKFVTTRASCPDAVNVLLNNGIPAYRRRFSSVQAWAVTGLCWGGKVAVLASGADTPFIASGQVHPGRMAAEDAQRLTIPHLVLASKDEPADVVEAYAKTIAEKGLGGHVETYTTSIHGWMGARADLESENSLAEYKRGYNQLADFFEKYFQQAR</sequence>
<proteinExistence type="predicted"/>
<protein>
    <submittedName>
        <fullName evidence="2">Dienelactone hydrolase</fullName>
    </submittedName>
</protein>
<dbReference type="GO" id="GO:0016787">
    <property type="term" value="F:hydrolase activity"/>
    <property type="evidence" value="ECO:0007669"/>
    <property type="project" value="UniProtKB-KW"/>
</dbReference>
<dbReference type="Pfam" id="PF01738">
    <property type="entry name" value="DLH"/>
    <property type="match status" value="1"/>
</dbReference>
<dbReference type="RefSeq" id="XP_025435341.1">
    <property type="nucleotide sequence ID" value="XM_025573084.1"/>
</dbReference>
<dbReference type="EMBL" id="KZ821219">
    <property type="protein sequence ID" value="PYH49359.1"/>
    <property type="molecule type" value="Genomic_DNA"/>
</dbReference>